<sequence>MFDWILSILASVSYGTAVSSAGLASSNGMHQMKEPEGLQEEAKQAKERN</sequence>
<evidence type="ECO:0000313" key="3">
    <source>
        <dbReference type="Proteomes" id="UP000806542"/>
    </source>
</evidence>
<dbReference type="AlphaFoldDB" id="A0A9D5R7I8"/>
<reference evidence="2" key="1">
    <citation type="submission" date="2020-10" db="EMBL/GenBank/DDBJ databases">
        <title>ChiBAC.</title>
        <authorList>
            <person name="Zenner C."/>
            <person name="Hitch T.C.A."/>
            <person name="Clavel T."/>
        </authorList>
    </citation>
    <scope>NUCLEOTIDE SEQUENCE</scope>
    <source>
        <strain evidence="2">DSM 107454</strain>
    </source>
</reference>
<comment type="caution">
    <text evidence="2">The sequence shown here is derived from an EMBL/GenBank/DDBJ whole genome shotgun (WGS) entry which is preliminary data.</text>
</comment>
<gene>
    <name evidence="2" type="ORF">INF28_01965</name>
</gene>
<name>A0A9D5R7I8_9FIRM</name>
<evidence type="ECO:0000256" key="1">
    <source>
        <dbReference type="SAM" id="MobiDB-lite"/>
    </source>
</evidence>
<dbReference type="RefSeq" id="WP_226391799.1">
    <property type="nucleotide sequence ID" value="NZ_JADCKB010000002.1"/>
</dbReference>
<feature type="region of interest" description="Disordered" evidence="1">
    <location>
        <begin position="26"/>
        <end position="49"/>
    </location>
</feature>
<proteinExistence type="predicted"/>
<dbReference type="Proteomes" id="UP000806542">
    <property type="component" value="Unassembled WGS sequence"/>
</dbReference>
<organism evidence="2 3">
    <name type="scientific">Ructibacterium gallinarum</name>
    <dbReference type="NCBI Taxonomy" id="2779355"/>
    <lineage>
        <taxon>Bacteria</taxon>
        <taxon>Bacillati</taxon>
        <taxon>Bacillota</taxon>
        <taxon>Clostridia</taxon>
        <taxon>Eubacteriales</taxon>
        <taxon>Oscillospiraceae</taxon>
        <taxon>Ructibacterium</taxon>
    </lineage>
</organism>
<accession>A0A9D5R7I8</accession>
<evidence type="ECO:0000313" key="2">
    <source>
        <dbReference type="EMBL" id="MBE5039236.1"/>
    </source>
</evidence>
<feature type="compositionally biased region" description="Basic and acidic residues" evidence="1">
    <location>
        <begin position="31"/>
        <end position="49"/>
    </location>
</feature>
<keyword evidence="3" id="KW-1185">Reference proteome</keyword>
<dbReference type="EMBL" id="JADCKB010000002">
    <property type="protein sequence ID" value="MBE5039236.1"/>
    <property type="molecule type" value="Genomic_DNA"/>
</dbReference>
<protein>
    <submittedName>
        <fullName evidence="2">Uncharacterized protein</fullName>
    </submittedName>
</protein>